<name>A0A7H9HRN2_9SACH</name>
<dbReference type="Pfam" id="PF09795">
    <property type="entry name" value="ATG31"/>
    <property type="match status" value="1"/>
</dbReference>
<dbReference type="GO" id="GO:0006914">
    <property type="term" value="P:autophagy"/>
    <property type="evidence" value="ECO:0007669"/>
    <property type="project" value="InterPro"/>
</dbReference>
<reference evidence="2 3" key="1">
    <citation type="submission" date="2020-06" db="EMBL/GenBank/DDBJ databases">
        <title>The yeast mating-type switching endonuclease HO is a domesticated member of an unorthodox homing genetic element family.</title>
        <authorList>
            <person name="Coughlan A.Y."/>
            <person name="Lombardi L."/>
            <person name="Braun-Galleani S."/>
            <person name="Martos A.R."/>
            <person name="Galeote V."/>
            <person name="Bigey F."/>
            <person name="Dequin S."/>
            <person name="Byrne K.P."/>
            <person name="Wolfe K.H."/>
        </authorList>
    </citation>
    <scope>NUCLEOTIDE SEQUENCE [LARGE SCALE GENOMIC DNA]</scope>
    <source>
        <strain evidence="2 3">CBS2947</strain>
    </source>
</reference>
<gene>
    <name evidence="2" type="ORF">HG537_0D04090</name>
</gene>
<keyword evidence="3" id="KW-1185">Reference proteome</keyword>
<protein>
    <submittedName>
        <fullName evidence="2">Uncharacterized protein</fullName>
    </submittedName>
</protein>
<sequence>MQPLTLTVYDRNVRHSLSESHRSNSQRTPDGGSHAIFPTNFHYIFEDDNETEELKTDGSVENVIILHMEESGSVSHAELISDQYELLSFNSGSTGPGNDEGQDIELEVVSQFNDLTPLVRDLTLVELIKLYTTQNEQLQTISNSM</sequence>
<evidence type="ECO:0000313" key="2">
    <source>
        <dbReference type="EMBL" id="QLQ80408.1"/>
    </source>
</evidence>
<organism evidence="2 3">
    <name type="scientific">Torulaspora globosa</name>
    <dbReference type="NCBI Taxonomy" id="48254"/>
    <lineage>
        <taxon>Eukaryota</taxon>
        <taxon>Fungi</taxon>
        <taxon>Dikarya</taxon>
        <taxon>Ascomycota</taxon>
        <taxon>Saccharomycotina</taxon>
        <taxon>Saccharomycetes</taxon>
        <taxon>Saccharomycetales</taxon>
        <taxon>Saccharomycetaceae</taxon>
        <taxon>Torulaspora</taxon>
    </lineage>
</organism>
<accession>A0A7H9HRN2</accession>
<dbReference type="OrthoDB" id="4065598at2759"/>
<proteinExistence type="predicted"/>
<dbReference type="AlphaFoldDB" id="A0A7H9HRN2"/>
<dbReference type="Gene3D" id="2.60.270.60">
    <property type="match status" value="1"/>
</dbReference>
<evidence type="ECO:0000313" key="3">
    <source>
        <dbReference type="Proteomes" id="UP000510647"/>
    </source>
</evidence>
<evidence type="ECO:0000256" key="1">
    <source>
        <dbReference type="SAM" id="MobiDB-lite"/>
    </source>
</evidence>
<dbReference type="InterPro" id="IPR018621">
    <property type="entry name" value="Atg31"/>
</dbReference>
<dbReference type="EMBL" id="CP059270">
    <property type="protein sequence ID" value="QLQ80408.1"/>
    <property type="molecule type" value="Genomic_DNA"/>
</dbReference>
<feature type="region of interest" description="Disordered" evidence="1">
    <location>
        <begin position="15"/>
        <end position="34"/>
    </location>
</feature>
<dbReference type="Proteomes" id="UP000510647">
    <property type="component" value="Chromosome 4"/>
</dbReference>
<dbReference type="GO" id="GO:0000407">
    <property type="term" value="C:phagophore assembly site"/>
    <property type="evidence" value="ECO:0007669"/>
    <property type="project" value="InterPro"/>
</dbReference>